<dbReference type="EMBL" id="FN596505">
    <property type="protein sequence ID" value="CBI37459.3"/>
    <property type="molecule type" value="Genomic_DNA"/>
</dbReference>
<keyword evidence="3" id="KW-1185">Reference proteome</keyword>
<name>D7U3Z0_VITVI</name>
<feature type="region of interest" description="Disordered" evidence="1">
    <location>
        <begin position="54"/>
        <end position="76"/>
    </location>
</feature>
<evidence type="ECO:0000256" key="1">
    <source>
        <dbReference type="SAM" id="MobiDB-lite"/>
    </source>
</evidence>
<dbReference type="HOGENOM" id="CLU_2547222_0_0_1"/>
<protein>
    <submittedName>
        <fullName evidence="2">Uncharacterized protein</fullName>
    </submittedName>
</protein>
<sequence length="83" mass="9711">MQGLQYLSLSPYFHHCKTNIFLPSPVYLQELITNLLILWTHLHHQAFPKFKKPLVSPSSELPSSSRSSSRRGDHYHDLLLQFH</sequence>
<proteinExistence type="predicted"/>
<organism evidence="2 3">
    <name type="scientific">Vitis vinifera</name>
    <name type="common">Grape</name>
    <dbReference type="NCBI Taxonomy" id="29760"/>
    <lineage>
        <taxon>Eukaryota</taxon>
        <taxon>Viridiplantae</taxon>
        <taxon>Streptophyta</taxon>
        <taxon>Embryophyta</taxon>
        <taxon>Tracheophyta</taxon>
        <taxon>Spermatophyta</taxon>
        <taxon>Magnoliopsida</taxon>
        <taxon>eudicotyledons</taxon>
        <taxon>Gunneridae</taxon>
        <taxon>Pentapetalae</taxon>
        <taxon>rosids</taxon>
        <taxon>Vitales</taxon>
        <taxon>Vitaceae</taxon>
        <taxon>Viteae</taxon>
        <taxon>Vitis</taxon>
    </lineage>
</organism>
<evidence type="ECO:0000313" key="3">
    <source>
        <dbReference type="Proteomes" id="UP000009183"/>
    </source>
</evidence>
<dbReference type="InParanoid" id="D7U3Z0"/>
<evidence type="ECO:0000313" key="2">
    <source>
        <dbReference type="EMBL" id="CBI37459.3"/>
    </source>
</evidence>
<gene>
    <name evidence="2" type="ordered locus">VIT_02s0033g01220</name>
</gene>
<dbReference type="Proteomes" id="UP000009183">
    <property type="component" value="Chromosome 2"/>
</dbReference>
<dbReference type="PaxDb" id="29760-VIT_02s0033g01220.t01"/>
<dbReference type="AlphaFoldDB" id="D7U3Z0"/>
<accession>D7U3Z0</accession>
<feature type="compositionally biased region" description="Low complexity" evidence="1">
    <location>
        <begin position="54"/>
        <end position="67"/>
    </location>
</feature>
<reference evidence="3" key="1">
    <citation type="journal article" date="2007" name="Nature">
        <title>The grapevine genome sequence suggests ancestral hexaploidization in major angiosperm phyla.</title>
        <authorList>
            <consortium name="The French-Italian Public Consortium for Grapevine Genome Characterization."/>
            <person name="Jaillon O."/>
            <person name="Aury J.-M."/>
            <person name="Noel B."/>
            <person name="Policriti A."/>
            <person name="Clepet C."/>
            <person name="Casagrande A."/>
            <person name="Choisne N."/>
            <person name="Aubourg S."/>
            <person name="Vitulo N."/>
            <person name="Jubin C."/>
            <person name="Vezzi A."/>
            <person name="Legeai F."/>
            <person name="Hugueney P."/>
            <person name="Dasilva C."/>
            <person name="Horner D."/>
            <person name="Mica E."/>
            <person name="Jublot D."/>
            <person name="Poulain J."/>
            <person name="Bruyere C."/>
            <person name="Billault A."/>
            <person name="Segurens B."/>
            <person name="Gouyvenoux M."/>
            <person name="Ugarte E."/>
            <person name="Cattonaro F."/>
            <person name="Anthouard V."/>
            <person name="Vico V."/>
            <person name="Del Fabbro C."/>
            <person name="Alaux M."/>
            <person name="Di Gaspero G."/>
            <person name="Dumas V."/>
            <person name="Felice N."/>
            <person name="Paillard S."/>
            <person name="Juman I."/>
            <person name="Moroldo M."/>
            <person name="Scalabrin S."/>
            <person name="Canaguier A."/>
            <person name="Le Clainche I."/>
            <person name="Malacrida G."/>
            <person name="Durand E."/>
            <person name="Pesole G."/>
            <person name="Laucou V."/>
            <person name="Chatelet P."/>
            <person name="Merdinoglu D."/>
            <person name="Delledonne M."/>
            <person name="Pezzotti M."/>
            <person name="Lecharny A."/>
            <person name="Scarpelli C."/>
            <person name="Artiguenave F."/>
            <person name="Pe M.E."/>
            <person name="Valle G."/>
            <person name="Morgante M."/>
            <person name="Caboche M."/>
            <person name="Adam-Blondon A.-F."/>
            <person name="Weissenbach J."/>
            <person name="Quetier F."/>
            <person name="Wincker P."/>
        </authorList>
    </citation>
    <scope>NUCLEOTIDE SEQUENCE [LARGE SCALE GENOMIC DNA]</scope>
    <source>
        <strain evidence="3">cv. Pinot noir / PN40024</strain>
    </source>
</reference>